<organism evidence="1 2">
    <name type="scientific">Breznakibacter xylanolyticus</name>
    <dbReference type="NCBI Taxonomy" id="990"/>
    <lineage>
        <taxon>Bacteria</taxon>
        <taxon>Pseudomonadati</taxon>
        <taxon>Bacteroidota</taxon>
        <taxon>Bacteroidia</taxon>
        <taxon>Marinilabiliales</taxon>
        <taxon>Marinilabiliaceae</taxon>
        <taxon>Breznakibacter</taxon>
    </lineage>
</organism>
<proteinExistence type="predicted"/>
<accession>A0A2W7NT13</accession>
<protein>
    <submittedName>
        <fullName evidence="1">Uncharacterized protein</fullName>
    </submittedName>
</protein>
<name>A0A2W7NT13_9BACT</name>
<reference evidence="1 2" key="1">
    <citation type="submission" date="2018-06" db="EMBL/GenBank/DDBJ databases">
        <title>Genomic Encyclopedia of Archaeal and Bacterial Type Strains, Phase II (KMG-II): from individual species to whole genera.</title>
        <authorList>
            <person name="Goeker M."/>
        </authorList>
    </citation>
    <scope>NUCLEOTIDE SEQUENCE [LARGE SCALE GENOMIC DNA]</scope>
    <source>
        <strain evidence="1 2">DSM 6779</strain>
    </source>
</reference>
<dbReference type="Proteomes" id="UP000249239">
    <property type="component" value="Unassembled WGS sequence"/>
</dbReference>
<dbReference type="AlphaFoldDB" id="A0A2W7NT13"/>
<evidence type="ECO:0000313" key="2">
    <source>
        <dbReference type="Proteomes" id="UP000249239"/>
    </source>
</evidence>
<evidence type="ECO:0000313" key="1">
    <source>
        <dbReference type="EMBL" id="PZX16446.1"/>
    </source>
</evidence>
<sequence>MANEHLQNPNTIGSIKYYVLFNPEQRAFHIETESDYQKRPINGYCICNVCNSRAESERMLNRLVHVFTSERSWEQ</sequence>
<comment type="caution">
    <text evidence="1">The sequence shown here is derived from an EMBL/GenBank/DDBJ whole genome shotgun (WGS) entry which is preliminary data.</text>
</comment>
<keyword evidence="2" id="KW-1185">Reference proteome</keyword>
<dbReference type="EMBL" id="QKZK01000013">
    <property type="protein sequence ID" value="PZX16446.1"/>
    <property type="molecule type" value="Genomic_DNA"/>
</dbReference>
<gene>
    <name evidence="1" type="ORF">LX69_01941</name>
</gene>